<proteinExistence type="predicted"/>
<comment type="caution">
    <text evidence="1">The sequence shown here is derived from an EMBL/GenBank/DDBJ whole genome shotgun (WGS) entry which is preliminary data.</text>
</comment>
<name>A0A0F9C426_9ZZZZ</name>
<organism evidence="1">
    <name type="scientific">marine sediment metagenome</name>
    <dbReference type="NCBI Taxonomy" id="412755"/>
    <lineage>
        <taxon>unclassified sequences</taxon>
        <taxon>metagenomes</taxon>
        <taxon>ecological metagenomes</taxon>
    </lineage>
</organism>
<reference evidence="1" key="1">
    <citation type="journal article" date="2015" name="Nature">
        <title>Complex archaea that bridge the gap between prokaryotes and eukaryotes.</title>
        <authorList>
            <person name="Spang A."/>
            <person name="Saw J.H."/>
            <person name="Jorgensen S.L."/>
            <person name="Zaremba-Niedzwiedzka K."/>
            <person name="Martijn J."/>
            <person name="Lind A.E."/>
            <person name="van Eijk R."/>
            <person name="Schleper C."/>
            <person name="Guy L."/>
            <person name="Ettema T.J."/>
        </authorList>
    </citation>
    <scope>NUCLEOTIDE SEQUENCE</scope>
</reference>
<dbReference type="EMBL" id="LAZR01037889">
    <property type="protein sequence ID" value="KKL21002.1"/>
    <property type="molecule type" value="Genomic_DNA"/>
</dbReference>
<evidence type="ECO:0000313" key="1">
    <source>
        <dbReference type="EMBL" id="KKL21002.1"/>
    </source>
</evidence>
<gene>
    <name evidence="1" type="ORF">LCGC14_2449840</name>
</gene>
<accession>A0A0F9C426</accession>
<dbReference type="AlphaFoldDB" id="A0A0F9C426"/>
<protein>
    <submittedName>
        <fullName evidence="1">Uncharacterized protein</fullName>
    </submittedName>
</protein>
<sequence length="126" mass="13414">MGTIDFNQDVVGSERHISVTIEDPTSSEDISVSFINKAVTISEMRAVLVGSSTPSVTWTIRHGTDRNATGAEVVTSGTTTTSVTTGSDVTSFNDATIVADSFIWLETTAKSGTVTELHVTVLFRKD</sequence>